<comment type="caution">
    <text evidence="4">The sequence shown here is derived from an EMBL/GenBank/DDBJ whole genome shotgun (WGS) entry which is preliminary data.</text>
</comment>
<dbReference type="InterPro" id="IPR025501">
    <property type="entry name" value="MinD_FleN"/>
</dbReference>
<dbReference type="InterPro" id="IPR033756">
    <property type="entry name" value="YlxH/NBP35"/>
</dbReference>
<dbReference type="GO" id="GO:0016887">
    <property type="term" value="F:ATP hydrolysis activity"/>
    <property type="evidence" value="ECO:0007669"/>
    <property type="project" value="TreeGrafter"/>
</dbReference>
<protein>
    <submittedName>
        <fullName evidence="4">ATP-binding protein</fullName>
    </submittedName>
</protein>
<gene>
    <name evidence="4" type="ORF">AF80_09820</name>
</gene>
<dbReference type="Proteomes" id="UP000035154">
    <property type="component" value="Unassembled WGS sequence"/>
</dbReference>
<dbReference type="PATRIC" id="fig|1447263.3.peg.1917"/>
<evidence type="ECO:0000313" key="4">
    <source>
        <dbReference type="EMBL" id="KLE08250.1"/>
    </source>
</evidence>
<name>A0A0G9KR81_9BACT</name>
<dbReference type="GO" id="GO:0005524">
    <property type="term" value="F:ATP binding"/>
    <property type="evidence" value="ECO:0007669"/>
    <property type="project" value="UniProtKB-KW"/>
</dbReference>
<dbReference type="PIRSF" id="PIRSF003092">
    <property type="entry name" value="MinD"/>
    <property type="match status" value="1"/>
</dbReference>
<evidence type="ECO:0000256" key="2">
    <source>
        <dbReference type="ARBA" id="ARBA00022840"/>
    </source>
</evidence>
<sequence length="274" mass="30436">MLDAKLSQASKLIDITSNIKKNIQNSRTKLLTITSGKGGVGKSTFTANIAFLLAQKDLKIAVLDADIGLANMQVLFDIKPQYTLFEYINGQKNLSEVILQTKYKNISLIAGKSGYQYASGTNSFVFTRLVNDIISLNQFDILIVDTGAGLNDYVKEFLSISENILAITTTDPSALTDVYSLLKMLAIDKDSLMLCFNHTKSYHAGETITNSLVNLAKKNRLKEDFMIKYLGSITSSENISITGRLRKLFVSEFPIGEITVQMQRIVEKILINIR</sequence>
<keyword evidence="2 3" id="KW-0067">ATP-binding</keyword>
<accession>A0A0G9KR81</accession>
<organism evidence="4 5">
    <name type="scientific">Aliarcobacter butzleri L355</name>
    <dbReference type="NCBI Taxonomy" id="1447263"/>
    <lineage>
        <taxon>Bacteria</taxon>
        <taxon>Pseudomonadati</taxon>
        <taxon>Campylobacterota</taxon>
        <taxon>Epsilonproteobacteria</taxon>
        <taxon>Campylobacterales</taxon>
        <taxon>Arcobacteraceae</taxon>
        <taxon>Aliarcobacter</taxon>
    </lineage>
</organism>
<reference evidence="4 5" key="1">
    <citation type="submission" date="2014-01" db="EMBL/GenBank/DDBJ databases">
        <title>Development of a Comparative Genomic Fingerprinting Assay for High Resolution Genotyping of Arcobacter butzleri.</title>
        <authorList>
            <person name="Webb A.L."/>
            <person name="Inglis G.D."/>
            <person name="Kruczkiewicz P."/>
            <person name="Selinger L.B."/>
            <person name="Taboada E.N."/>
        </authorList>
    </citation>
    <scope>NUCLEOTIDE SEQUENCE [LARGE SCALE GENOMIC DNA]</scope>
    <source>
        <strain evidence="4 5">L355</strain>
    </source>
</reference>
<dbReference type="InterPro" id="IPR050625">
    <property type="entry name" value="ParA/MinD_ATPase"/>
</dbReference>
<proteinExistence type="predicted"/>
<dbReference type="AlphaFoldDB" id="A0A0G9KR81"/>
<dbReference type="SUPFAM" id="SSF52540">
    <property type="entry name" value="P-loop containing nucleoside triphosphate hydrolases"/>
    <property type="match status" value="1"/>
</dbReference>
<dbReference type="Pfam" id="PF10609">
    <property type="entry name" value="ParA"/>
    <property type="match status" value="1"/>
</dbReference>
<dbReference type="PANTHER" id="PTHR43384:SF4">
    <property type="entry name" value="CELLULOSE BIOSYNTHESIS PROTEIN BCSQ-RELATED"/>
    <property type="match status" value="1"/>
</dbReference>
<evidence type="ECO:0000256" key="1">
    <source>
        <dbReference type="ARBA" id="ARBA00022741"/>
    </source>
</evidence>
<dbReference type="RefSeq" id="WP_046998735.1">
    <property type="nucleotide sequence ID" value="NZ_JAIW01000062.1"/>
</dbReference>
<feature type="binding site" evidence="3">
    <location>
        <begin position="37"/>
        <end position="44"/>
    </location>
    <ligand>
        <name>ATP</name>
        <dbReference type="ChEBI" id="CHEBI:30616"/>
    </ligand>
</feature>
<dbReference type="Gene3D" id="3.40.50.300">
    <property type="entry name" value="P-loop containing nucleotide triphosphate hydrolases"/>
    <property type="match status" value="1"/>
</dbReference>
<evidence type="ECO:0000313" key="5">
    <source>
        <dbReference type="Proteomes" id="UP000035154"/>
    </source>
</evidence>
<dbReference type="GO" id="GO:0009898">
    <property type="term" value="C:cytoplasmic side of plasma membrane"/>
    <property type="evidence" value="ECO:0007669"/>
    <property type="project" value="TreeGrafter"/>
</dbReference>
<dbReference type="GO" id="GO:0051782">
    <property type="term" value="P:negative regulation of cell division"/>
    <property type="evidence" value="ECO:0007669"/>
    <property type="project" value="TreeGrafter"/>
</dbReference>
<dbReference type="EMBL" id="JAIW01000062">
    <property type="protein sequence ID" value="KLE08250.1"/>
    <property type="molecule type" value="Genomic_DNA"/>
</dbReference>
<dbReference type="GO" id="GO:0005829">
    <property type="term" value="C:cytosol"/>
    <property type="evidence" value="ECO:0007669"/>
    <property type="project" value="TreeGrafter"/>
</dbReference>
<dbReference type="PANTHER" id="PTHR43384">
    <property type="entry name" value="SEPTUM SITE-DETERMINING PROTEIN MIND HOMOLOG, CHLOROPLASTIC-RELATED"/>
    <property type="match status" value="1"/>
</dbReference>
<dbReference type="InterPro" id="IPR027417">
    <property type="entry name" value="P-loop_NTPase"/>
</dbReference>
<evidence type="ECO:0000256" key="3">
    <source>
        <dbReference type="PIRSR" id="PIRSR003092-1"/>
    </source>
</evidence>
<keyword evidence="1 3" id="KW-0547">Nucleotide-binding</keyword>